<name>A0A8H9FWA2_9SPHI</name>
<dbReference type="EMBL" id="BMKM01000001">
    <property type="protein sequence ID" value="GGE10192.1"/>
    <property type="molecule type" value="Genomic_DNA"/>
</dbReference>
<accession>A0A8H9FWA2</accession>
<dbReference type="Proteomes" id="UP000614460">
    <property type="component" value="Unassembled WGS sequence"/>
</dbReference>
<evidence type="ECO:0008006" key="3">
    <source>
        <dbReference type="Google" id="ProtNLM"/>
    </source>
</evidence>
<reference evidence="1" key="1">
    <citation type="journal article" date="2014" name="Int. J. Syst. Evol. Microbiol.">
        <title>Complete genome sequence of Corynebacterium casei LMG S-19264T (=DSM 44701T), isolated from a smear-ripened cheese.</title>
        <authorList>
            <consortium name="US DOE Joint Genome Institute (JGI-PGF)"/>
            <person name="Walter F."/>
            <person name="Albersmeier A."/>
            <person name="Kalinowski J."/>
            <person name="Ruckert C."/>
        </authorList>
    </citation>
    <scope>NUCLEOTIDE SEQUENCE</scope>
    <source>
        <strain evidence="1">CGMCC 1.15966</strain>
    </source>
</reference>
<evidence type="ECO:0000313" key="1">
    <source>
        <dbReference type="EMBL" id="GGE10192.1"/>
    </source>
</evidence>
<dbReference type="RefSeq" id="WP_182497869.1">
    <property type="nucleotide sequence ID" value="NZ_BMKM01000001.1"/>
</dbReference>
<sequence length="144" mass="17307">MRKFLKYILVSLVVASCGPYPDKPDYKYEYQNYSSYNLEVTRYLSSYAINEKEVVEYSYRLNKNESIRFDEQTDEYTHFKHLRLDSVKILFEDGKEQLFRRNDYYLNLKRHQRGPMGPASQVMTDQGSYILKTYIIDDSVYLLE</sequence>
<gene>
    <name evidence="1" type="ORF">GCM10011516_04890</name>
</gene>
<reference evidence="1" key="2">
    <citation type="submission" date="2020-09" db="EMBL/GenBank/DDBJ databases">
        <authorList>
            <person name="Sun Q."/>
            <person name="Zhou Y."/>
        </authorList>
    </citation>
    <scope>NUCLEOTIDE SEQUENCE</scope>
    <source>
        <strain evidence="1">CGMCC 1.15966</strain>
    </source>
</reference>
<comment type="caution">
    <text evidence="1">The sequence shown here is derived from an EMBL/GenBank/DDBJ whole genome shotgun (WGS) entry which is preliminary data.</text>
</comment>
<evidence type="ECO:0000313" key="2">
    <source>
        <dbReference type="Proteomes" id="UP000614460"/>
    </source>
</evidence>
<dbReference type="PROSITE" id="PS51257">
    <property type="entry name" value="PROKAR_LIPOPROTEIN"/>
    <property type="match status" value="1"/>
</dbReference>
<organism evidence="1 2">
    <name type="scientific">Sphingobacterium cellulitidis</name>
    <dbReference type="NCBI Taxonomy" id="1768011"/>
    <lineage>
        <taxon>Bacteria</taxon>
        <taxon>Pseudomonadati</taxon>
        <taxon>Bacteroidota</taxon>
        <taxon>Sphingobacteriia</taxon>
        <taxon>Sphingobacteriales</taxon>
        <taxon>Sphingobacteriaceae</taxon>
        <taxon>Sphingobacterium</taxon>
    </lineage>
</organism>
<proteinExistence type="predicted"/>
<keyword evidence="2" id="KW-1185">Reference proteome</keyword>
<protein>
    <recommendedName>
        <fullName evidence="3">Lipoprotein</fullName>
    </recommendedName>
</protein>
<dbReference type="AlphaFoldDB" id="A0A8H9FWA2"/>